<keyword evidence="3" id="KW-0479">Metal-binding</keyword>
<organism evidence="4 5">
    <name type="scientific">Mucilaginibacter galii</name>
    <dbReference type="NCBI Taxonomy" id="2005073"/>
    <lineage>
        <taxon>Bacteria</taxon>
        <taxon>Pseudomonadati</taxon>
        <taxon>Bacteroidota</taxon>
        <taxon>Sphingobacteriia</taxon>
        <taxon>Sphingobacteriales</taxon>
        <taxon>Sphingobacteriaceae</taxon>
        <taxon>Mucilaginibacter</taxon>
    </lineage>
</organism>
<dbReference type="Proteomes" id="UP000662074">
    <property type="component" value="Unassembled WGS sequence"/>
</dbReference>
<dbReference type="SUPFAM" id="SSF53448">
    <property type="entry name" value="Nucleotide-diphospho-sugar transferases"/>
    <property type="match status" value="1"/>
</dbReference>
<dbReference type="Pfam" id="PF01501">
    <property type="entry name" value="Glyco_transf_8"/>
    <property type="match status" value="1"/>
</dbReference>
<dbReference type="InterPro" id="IPR002495">
    <property type="entry name" value="Glyco_trans_8"/>
</dbReference>
<dbReference type="AlphaFoldDB" id="A0A917N3Q1"/>
<dbReference type="PANTHER" id="PTHR13778">
    <property type="entry name" value="GLYCOSYLTRANSFERASE 8 DOMAIN-CONTAINING PROTEIN"/>
    <property type="match status" value="1"/>
</dbReference>
<dbReference type="InterPro" id="IPR050748">
    <property type="entry name" value="Glycosyltrans_8_dom-fam"/>
</dbReference>
<name>A0A917N3Q1_9SPHI</name>
<evidence type="ECO:0000313" key="5">
    <source>
        <dbReference type="Proteomes" id="UP000662074"/>
    </source>
</evidence>
<evidence type="ECO:0000313" key="4">
    <source>
        <dbReference type="EMBL" id="GGI51202.1"/>
    </source>
</evidence>
<reference evidence="4" key="2">
    <citation type="submission" date="2020-09" db="EMBL/GenBank/DDBJ databases">
        <authorList>
            <person name="Sun Q."/>
            <person name="Sedlacek I."/>
        </authorList>
    </citation>
    <scope>NUCLEOTIDE SEQUENCE</scope>
    <source>
        <strain evidence="4">CCM 8711</strain>
    </source>
</reference>
<keyword evidence="1" id="KW-0328">Glycosyltransferase</keyword>
<dbReference type="GO" id="GO:0046872">
    <property type="term" value="F:metal ion binding"/>
    <property type="evidence" value="ECO:0007669"/>
    <property type="project" value="UniProtKB-KW"/>
</dbReference>
<dbReference type="RefSeq" id="WP_188417076.1">
    <property type="nucleotide sequence ID" value="NZ_BMDO01000006.1"/>
</dbReference>
<dbReference type="CDD" id="cd04194">
    <property type="entry name" value="GT8_A4GalT_like"/>
    <property type="match status" value="1"/>
</dbReference>
<reference evidence="4" key="1">
    <citation type="journal article" date="2014" name="Int. J. Syst. Evol. Microbiol.">
        <title>Complete genome sequence of Corynebacterium casei LMG S-19264T (=DSM 44701T), isolated from a smear-ripened cheese.</title>
        <authorList>
            <consortium name="US DOE Joint Genome Institute (JGI-PGF)"/>
            <person name="Walter F."/>
            <person name="Albersmeier A."/>
            <person name="Kalinowski J."/>
            <person name="Ruckert C."/>
        </authorList>
    </citation>
    <scope>NUCLEOTIDE SEQUENCE</scope>
    <source>
        <strain evidence="4">CCM 8711</strain>
    </source>
</reference>
<evidence type="ECO:0000256" key="2">
    <source>
        <dbReference type="ARBA" id="ARBA00022679"/>
    </source>
</evidence>
<dbReference type="Gene3D" id="3.90.550.10">
    <property type="entry name" value="Spore Coat Polysaccharide Biosynthesis Protein SpsA, Chain A"/>
    <property type="match status" value="1"/>
</dbReference>
<dbReference type="PANTHER" id="PTHR13778:SF47">
    <property type="entry name" value="LIPOPOLYSACCHARIDE 1,3-GALACTOSYLTRANSFERASE"/>
    <property type="match status" value="1"/>
</dbReference>
<dbReference type="InterPro" id="IPR029044">
    <property type="entry name" value="Nucleotide-diphossugar_trans"/>
</dbReference>
<evidence type="ECO:0000256" key="1">
    <source>
        <dbReference type="ARBA" id="ARBA00022676"/>
    </source>
</evidence>
<keyword evidence="2" id="KW-0808">Transferase</keyword>
<dbReference type="EMBL" id="BMDO01000006">
    <property type="protein sequence ID" value="GGI51202.1"/>
    <property type="molecule type" value="Genomic_DNA"/>
</dbReference>
<protein>
    <submittedName>
        <fullName evidence="4">General stress protein A</fullName>
    </submittedName>
</protein>
<proteinExistence type="predicted"/>
<dbReference type="GO" id="GO:0016757">
    <property type="term" value="F:glycosyltransferase activity"/>
    <property type="evidence" value="ECO:0007669"/>
    <property type="project" value="UniProtKB-KW"/>
</dbReference>
<gene>
    <name evidence="4" type="primary">gspA-2</name>
    <name evidence="4" type="ORF">GCM10011425_24140</name>
</gene>
<comment type="caution">
    <text evidence="4">The sequence shown here is derived from an EMBL/GenBank/DDBJ whole genome shotgun (WGS) entry which is preliminary data.</text>
</comment>
<keyword evidence="5" id="KW-1185">Reference proteome</keyword>
<accession>A0A917N3Q1</accession>
<evidence type="ECO:0000256" key="3">
    <source>
        <dbReference type="ARBA" id="ARBA00022723"/>
    </source>
</evidence>
<sequence length="293" mass="33339">MNIAFCINRLALIGLGVTVSSLIRNCSDSKQITLWFLCAGLLKEDKSNIEQLLANEGFQGKQHCIDFDPVAHFGSFRSLHGDWTPYGRLLLPEILKEDSVLYLDADLAVELDVLTLKDVKLENTAIGAVAGAQIKYALENKFFIEDFNLSPDDRYFNSGVLLMNLEYWRQNQIKDKCIEVARQYSEKLAAVDQTILNALFSRSFASLPKSFNCPWYADKGRPVVADKMILHYVGSPKPWDIGAKFLHKGYRTWQSYLTAEWAKQYGSTARADIVRAWNIRRSYLRILKKAIKG</sequence>